<dbReference type="AlphaFoldDB" id="A0A5B8RWA1"/>
<dbReference type="Proteomes" id="UP000321199">
    <property type="component" value="Chromosome"/>
</dbReference>
<dbReference type="RefSeq" id="WP_146913371.1">
    <property type="nucleotide sequence ID" value="NZ_CP042344.1"/>
</dbReference>
<reference evidence="1 2" key="1">
    <citation type="submission" date="2019-07" db="EMBL/GenBank/DDBJ databases">
        <title>Complete genome sequence of Comamonas sp. NLF 7-7 isolated from livestock.</title>
        <authorList>
            <person name="Kim D.H."/>
            <person name="Kim J.G."/>
        </authorList>
    </citation>
    <scope>NUCLEOTIDE SEQUENCE [LARGE SCALE GENOMIC DNA]</scope>
    <source>
        <strain evidence="1 2">NLF 7-7</strain>
    </source>
</reference>
<proteinExistence type="predicted"/>
<organism evidence="1 2">
    <name type="scientific">Comamonas flocculans</name>
    <dbReference type="NCBI Taxonomy" id="2597701"/>
    <lineage>
        <taxon>Bacteria</taxon>
        <taxon>Pseudomonadati</taxon>
        <taxon>Pseudomonadota</taxon>
        <taxon>Betaproteobacteria</taxon>
        <taxon>Burkholderiales</taxon>
        <taxon>Comamonadaceae</taxon>
        <taxon>Comamonas</taxon>
    </lineage>
</organism>
<accession>A0A5B8RWA1</accession>
<evidence type="ECO:0000313" key="2">
    <source>
        <dbReference type="Proteomes" id="UP000321199"/>
    </source>
</evidence>
<protein>
    <submittedName>
        <fullName evidence="1">Uncharacterized protein</fullName>
    </submittedName>
</protein>
<name>A0A5B8RWA1_9BURK</name>
<evidence type="ECO:0000313" key="1">
    <source>
        <dbReference type="EMBL" id="QEA13780.1"/>
    </source>
</evidence>
<gene>
    <name evidence="1" type="ORF">FOZ74_12465</name>
</gene>
<sequence>MNKRIRAGRKAVAGMSLQRFESEDPVDASTMIAVTKDATTFQVIDNAVHVLINGDGWLWRSDRARAEFGCIRYEFAIEQASPAAIASLRACQGQ</sequence>
<dbReference type="KEGG" id="cof:FOZ74_12465"/>
<keyword evidence="2" id="KW-1185">Reference proteome</keyword>
<dbReference type="EMBL" id="CP042344">
    <property type="protein sequence ID" value="QEA13780.1"/>
    <property type="molecule type" value="Genomic_DNA"/>
</dbReference>